<gene>
    <name evidence="1" type="ORF">TUM18999_27510</name>
    <name evidence="2" type="ORF">TUM20286_18330</name>
</gene>
<evidence type="ECO:0000313" key="3">
    <source>
        <dbReference type="Proteomes" id="UP000509383"/>
    </source>
</evidence>
<evidence type="ECO:0000313" key="4">
    <source>
        <dbReference type="Proteomes" id="UP001054892"/>
    </source>
</evidence>
<accession>A0A6J4E4L6</accession>
<reference evidence="1 3" key="1">
    <citation type="submission" date="2020-05" db="EMBL/GenBank/DDBJ databases">
        <title>Characterization of novel class B3 metallo-beta-lactamase from novel Pseudomonas species.</title>
        <authorList>
            <person name="Yamada K."/>
            <person name="Aoki K."/>
            <person name="Ishii Y."/>
        </authorList>
    </citation>
    <scope>NUCLEOTIDE SEQUENCE [LARGE SCALE GENOMIC DNA]</scope>
    <source>
        <strain evidence="1 3">TUM18999</strain>
        <strain evidence="2 4">TUM20286</strain>
    </source>
</reference>
<protein>
    <submittedName>
        <fullName evidence="1">Uncharacterized protein</fullName>
    </submittedName>
</protein>
<dbReference type="Proteomes" id="UP001054892">
    <property type="component" value="Unassembled WGS sequence"/>
</dbReference>
<organism evidence="1 3">
    <name type="scientific">Pseudomonas tohonis</name>
    <dbReference type="NCBI Taxonomy" id="2725477"/>
    <lineage>
        <taxon>Bacteria</taxon>
        <taxon>Pseudomonadati</taxon>
        <taxon>Pseudomonadota</taxon>
        <taxon>Gammaproteobacteria</taxon>
        <taxon>Pseudomonadales</taxon>
        <taxon>Pseudomonadaceae</taxon>
        <taxon>Pseudomonas</taxon>
    </lineage>
</organism>
<dbReference type="EMBL" id="AP023189">
    <property type="protein sequence ID" value="BCG24560.1"/>
    <property type="molecule type" value="Genomic_DNA"/>
</dbReference>
<sequence length="264" mass="30044">MPRGPRKTSRFRIESDPNTRKIRIKGRPAWTSQATKVKVNQNAKKGHVEDRRHMLHWSQVIRKLAEATFNALKSDSVSTKDFYRNLTAPLISRKWKRIPSTPDGVMLMIAKRLNSTPANLVPDRADINKAIEIVRKSIDQFATYLRDSSTYEDTKDDPSLHVKRMSAIRLKAKELFPTGNTSSLIHSRISEINSEILKIINESQAPCQLWELLHSLRHSVTFDLSSKAVRDSTEATLDWLNRMQLAAHSAPAARLEVLVSLTDI</sequence>
<proteinExistence type="predicted"/>
<dbReference type="AlphaFoldDB" id="A0A6J4E4L6"/>
<dbReference type="KEGG" id="ptw:TUM18999_27510"/>
<dbReference type="EMBL" id="BQKM01000003">
    <property type="protein sequence ID" value="GJN52081.1"/>
    <property type="molecule type" value="Genomic_DNA"/>
</dbReference>
<dbReference type="Proteomes" id="UP000509383">
    <property type="component" value="Chromosome"/>
</dbReference>
<evidence type="ECO:0000313" key="2">
    <source>
        <dbReference type="EMBL" id="GJN52081.1"/>
    </source>
</evidence>
<evidence type="ECO:0000313" key="1">
    <source>
        <dbReference type="EMBL" id="BCG24560.1"/>
    </source>
</evidence>
<keyword evidence="4" id="KW-1185">Reference proteome</keyword>
<name>A0A6J4E4L6_9PSED</name>